<dbReference type="STRING" id="6336.A0A0V0RZZ9"/>
<proteinExistence type="predicted"/>
<accession>A0A0V0RZZ9</accession>
<dbReference type="AlphaFoldDB" id="A0A0V0RZZ9"/>
<dbReference type="Proteomes" id="UP000054630">
    <property type="component" value="Unassembled WGS sequence"/>
</dbReference>
<dbReference type="EMBL" id="JYDL01000052">
    <property type="protein sequence ID" value="KRX20075.1"/>
    <property type="molecule type" value="Genomic_DNA"/>
</dbReference>
<organism evidence="1 2">
    <name type="scientific">Trichinella nelsoni</name>
    <dbReference type="NCBI Taxonomy" id="6336"/>
    <lineage>
        <taxon>Eukaryota</taxon>
        <taxon>Metazoa</taxon>
        <taxon>Ecdysozoa</taxon>
        <taxon>Nematoda</taxon>
        <taxon>Enoplea</taxon>
        <taxon>Dorylaimia</taxon>
        <taxon>Trichinellida</taxon>
        <taxon>Trichinellidae</taxon>
        <taxon>Trichinella</taxon>
    </lineage>
</organism>
<dbReference type="OrthoDB" id="6434680at2759"/>
<reference evidence="1 2" key="1">
    <citation type="submission" date="2015-01" db="EMBL/GenBank/DDBJ databases">
        <title>Evolution of Trichinella species and genotypes.</title>
        <authorList>
            <person name="Korhonen P.K."/>
            <person name="Edoardo P."/>
            <person name="Giuseppe L.R."/>
            <person name="Gasser R.B."/>
        </authorList>
    </citation>
    <scope>NUCLEOTIDE SEQUENCE [LARGE SCALE GENOMIC DNA]</scope>
    <source>
        <strain evidence="1">ISS37</strain>
    </source>
</reference>
<gene>
    <name evidence="1" type="ORF">T07_6669</name>
</gene>
<comment type="caution">
    <text evidence="1">The sequence shown here is derived from an EMBL/GenBank/DDBJ whole genome shotgun (WGS) entry which is preliminary data.</text>
</comment>
<evidence type="ECO:0000313" key="1">
    <source>
        <dbReference type="EMBL" id="KRX20075.1"/>
    </source>
</evidence>
<sequence>MERRFKESLYFGNRYSVGLLWKSGMANLPNNYTSAIRRYRALEKRLSRLQTESRLRGCHAVVL</sequence>
<name>A0A0V0RZZ9_9BILA</name>
<protein>
    <submittedName>
        <fullName evidence="1">Uncharacterized protein</fullName>
    </submittedName>
</protein>
<keyword evidence="2" id="KW-1185">Reference proteome</keyword>
<evidence type="ECO:0000313" key="2">
    <source>
        <dbReference type="Proteomes" id="UP000054630"/>
    </source>
</evidence>